<evidence type="ECO:0000256" key="5">
    <source>
        <dbReference type="ARBA" id="ARBA00023125"/>
    </source>
</evidence>
<gene>
    <name evidence="10" type="ORF">SHERM_28525</name>
</gene>
<evidence type="ECO:0000256" key="3">
    <source>
        <dbReference type="ARBA" id="ARBA00022771"/>
    </source>
</evidence>
<keyword evidence="6" id="KW-0539">Nucleus</keyword>
<sequence length="762" mass="85303">MWKRLALTVVAVELGRRSGNPRKGEGSKRSSLTNGSPGQSQGPGLCLSSATPSSSPATATDASSLPSGGVSGVAAVGSGSSGHNVDDAGTGANYPGGQEGANTANATVVEGDEAPSGDEYELDGKRQKRCTSGFWTHLRVAHSVQTGQQQLKVEKDGAQEIKAVVTYRYDEEANLRKFYLAIVMHEYPFNISEHEYFVDFIKSLRPSFPIKSRVTIRKEIMNMFLEEKEKLYAYFKSVPYRLSATMDMWTSNQNKSYMCVTVHWIDENWCVQKRIVNFVHVEGRHTGAKLSETFTELMVKWNIDKKLFALTLGNASANEVAVKDIISDLRANSSASALVCDGLFFHVRCACHILNLVARDGLSVITPTIENIRKLVLAVKGSPLQWEELMKRATECGLDTNKGLSLDVSTRWNSTYLMLRDALYYKNAFMRLKSSDHRRYENITPSPSEWAMAFKLFQCLKKFFDLTELFSGTLYPTANLFYIGFCEIKILLDEWSVSQDNTICTMATSMSRKFEKYWKKSSTTIAVACFLDPRYKKRLIEFYMRKFHGNASHVHVDELVDVIKKLYQFYVHDAPMSSRHKGKSNAPSHMEIDTADLLVDNGDDELESYLYESSGPNGAEMNELDKYMADPPLRLSGQFDVLAWWKNQTDEYPVLSRIAHDLLVVQVSTVASESAFSAGGRVVDPFRSRLEPEIVEALICLKDWIAAGRREKKVGSIVCDLEVIEALVEKLTIEDDDVADSDGEMDAHGSWSAANEHDFYGI</sequence>
<name>A0A9N7NQ02_STRHE</name>
<dbReference type="GO" id="GO:0046983">
    <property type="term" value="F:protein dimerization activity"/>
    <property type="evidence" value="ECO:0007669"/>
    <property type="project" value="InterPro"/>
</dbReference>
<dbReference type="GO" id="GO:0008270">
    <property type="term" value="F:zinc ion binding"/>
    <property type="evidence" value="ECO:0007669"/>
    <property type="project" value="UniProtKB-KW"/>
</dbReference>
<evidence type="ECO:0000313" key="10">
    <source>
        <dbReference type="EMBL" id="CAA0833258.1"/>
    </source>
</evidence>
<dbReference type="InterPro" id="IPR012337">
    <property type="entry name" value="RNaseH-like_sf"/>
</dbReference>
<evidence type="ECO:0000256" key="7">
    <source>
        <dbReference type="SAM" id="MobiDB-lite"/>
    </source>
</evidence>
<dbReference type="Pfam" id="PF05699">
    <property type="entry name" value="Dimer_Tnp_hAT"/>
    <property type="match status" value="1"/>
</dbReference>
<dbReference type="EMBL" id="CACSLK010027838">
    <property type="protein sequence ID" value="CAA0833258.1"/>
    <property type="molecule type" value="Genomic_DNA"/>
</dbReference>
<evidence type="ECO:0000256" key="4">
    <source>
        <dbReference type="ARBA" id="ARBA00022833"/>
    </source>
</evidence>
<dbReference type="Pfam" id="PF14372">
    <property type="entry name" value="hAT-like_RNase-H"/>
    <property type="match status" value="1"/>
</dbReference>
<dbReference type="PANTHER" id="PTHR46481:SF10">
    <property type="entry name" value="ZINC FINGER BED DOMAIN-CONTAINING PROTEIN 39"/>
    <property type="match status" value="1"/>
</dbReference>
<comment type="caution">
    <text evidence="10">The sequence shown here is derived from an EMBL/GenBank/DDBJ whole genome shotgun (WGS) entry which is preliminary data.</text>
</comment>
<dbReference type="OrthoDB" id="684824at2759"/>
<dbReference type="GO" id="GO:0005634">
    <property type="term" value="C:nucleus"/>
    <property type="evidence" value="ECO:0007669"/>
    <property type="project" value="UniProtKB-SubCell"/>
</dbReference>
<keyword evidence="5" id="KW-0238">DNA-binding</keyword>
<dbReference type="GO" id="GO:0003677">
    <property type="term" value="F:DNA binding"/>
    <property type="evidence" value="ECO:0007669"/>
    <property type="project" value="UniProtKB-KW"/>
</dbReference>
<evidence type="ECO:0000256" key="1">
    <source>
        <dbReference type="ARBA" id="ARBA00004123"/>
    </source>
</evidence>
<feature type="region of interest" description="Disordered" evidence="7">
    <location>
        <begin position="13"/>
        <end position="102"/>
    </location>
</feature>
<evidence type="ECO:0000313" key="11">
    <source>
        <dbReference type="Proteomes" id="UP001153555"/>
    </source>
</evidence>
<keyword evidence="11" id="KW-1185">Reference proteome</keyword>
<feature type="domain" description="hAT-like transposase RNase-H fold" evidence="9">
    <location>
        <begin position="471"/>
        <end position="570"/>
    </location>
</feature>
<organism evidence="10 11">
    <name type="scientific">Striga hermonthica</name>
    <name type="common">Purple witchweed</name>
    <name type="synonym">Buchnera hermonthica</name>
    <dbReference type="NCBI Taxonomy" id="68872"/>
    <lineage>
        <taxon>Eukaryota</taxon>
        <taxon>Viridiplantae</taxon>
        <taxon>Streptophyta</taxon>
        <taxon>Embryophyta</taxon>
        <taxon>Tracheophyta</taxon>
        <taxon>Spermatophyta</taxon>
        <taxon>Magnoliopsida</taxon>
        <taxon>eudicotyledons</taxon>
        <taxon>Gunneridae</taxon>
        <taxon>Pentapetalae</taxon>
        <taxon>asterids</taxon>
        <taxon>lamiids</taxon>
        <taxon>Lamiales</taxon>
        <taxon>Orobanchaceae</taxon>
        <taxon>Buchnereae</taxon>
        <taxon>Striga</taxon>
    </lineage>
</organism>
<feature type="domain" description="HAT C-terminal dimerisation" evidence="8">
    <location>
        <begin position="623"/>
        <end position="705"/>
    </location>
</feature>
<dbReference type="PANTHER" id="PTHR46481">
    <property type="entry name" value="ZINC FINGER BED DOMAIN-CONTAINING PROTEIN 4"/>
    <property type="match status" value="1"/>
</dbReference>
<keyword evidence="3" id="KW-0863">Zinc-finger</keyword>
<evidence type="ECO:0000256" key="6">
    <source>
        <dbReference type="ARBA" id="ARBA00023242"/>
    </source>
</evidence>
<dbReference type="SUPFAM" id="SSF53098">
    <property type="entry name" value="Ribonuclease H-like"/>
    <property type="match status" value="1"/>
</dbReference>
<evidence type="ECO:0008006" key="12">
    <source>
        <dbReference type="Google" id="ProtNLM"/>
    </source>
</evidence>
<keyword evidence="2" id="KW-0479">Metal-binding</keyword>
<dbReference type="InterPro" id="IPR008906">
    <property type="entry name" value="HATC_C_dom"/>
</dbReference>
<evidence type="ECO:0000256" key="2">
    <source>
        <dbReference type="ARBA" id="ARBA00022723"/>
    </source>
</evidence>
<dbReference type="Proteomes" id="UP001153555">
    <property type="component" value="Unassembled WGS sequence"/>
</dbReference>
<feature type="compositionally biased region" description="Polar residues" evidence="7">
    <location>
        <begin position="29"/>
        <end position="42"/>
    </location>
</feature>
<reference evidence="10" key="1">
    <citation type="submission" date="2019-12" db="EMBL/GenBank/DDBJ databases">
        <authorList>
            <person name="Scholes J."/>
        </authorList>
    </citation>
    <scope>NUCLEOTIDE SEQUENCE</scope>
</reference>
<proteinExistence type="predicted"/>
<evidence type="ECO:0000259" key="9">
    <source>
        <dbReference type="Pfam" id="PF14372"/>
    </source>
</evidence>
<dbReference type="AlphaFoldDB" id="A0A9N7NQ02"/>
<dbReference type="InterPro" id="IPR025525">
    <property type="entry name" value="hAT-like_transposase_RNase-H"/>
</dbReference>
<protein>
    <recommendedName>
        <fullName evidence="12">Transposase</fullName>
    </recommendedName>
</protein>
<accession>A0A9N7NQ02</accession>
<dbReference type="InterPro" id="IPR052035">
    <property type="entry name" value="ZnF_BED_domain_contain"/>
</dbReference>
<evidence type="ECO:0000259" key="8">
    <source>
        <dbReference type="Pfam" id="PF05699"/>
    </source>
</evidence>
<keyword evidence="4" id="KW-0862">Zinc</keyword>
<feature type="compositionally biased region" description="Low complexity" evidence="7">
    <location>
        <begin position="48"/>
        <end position="82"/>
    </location>
</feature>
<comment type="subcellular location">
    <subcellularLocation>
        <location evidence="1">Nucleus</location>
    </subcellularLocation>
</comment>